<evidence type="ECO:0000259" key="2">
    <source>
        <dbReference type="Pfam" id="PF11638"/>
    </source>
</evidence>
<sequence length="250" mass="27702">MSASPGSAPFIQAEHVRRALLVAWEGSPTLRRLVDRDQLRSQPLDTLNAIVARDYLATVAGVRNPHRIWSWAVNRHGGGNAILGWIIACDTPVSPDRPERNPGGWFTRFATSERPWDLSRNLRQLFRVARACPAPAVPADNAAEGRGSQAEQKMPPTMEGRAAVGILDAYRDAWIRAGTQRLSRGRAEAAWKSWLDEATVTGLDDNRLQLRVKTRFARDQIFKDYGDICRVAAEAIGYAGVDFETGLSTR</sequence>
<dbReference type="Pfam" id="PF11638">
    <property type="entry name" value="DnaA_N"/>
    <property type="match status" value="1"/>
</dbReference>
<evidence type="ECO:0000313" key="3">
    <source>
        <dbReference type="EMBL" id="MDR6294314.1"/>
    </source>
</evidence>
<proteinExistence type="predicted"/>
<comment type="caution">
    <text evidence="3">The sequence shown here is derived from an EMBL/GenBank/DDBJ whole genome shotgun (WGS) entry which is preliminary data.</text>
</comment>
<name>A0ABU1K218_9PROT</name>
<evidence type="ECO:0000313" key="4">
    <source>
        <dbReference type="Proteomes" id="UP001262410"/>
    </source>
</evidence>
<feature type="region of interest" description="Disordered" evidence="1">
    <location>
        <begin position="137"/>
        <end position="157"/>
    </location>
</feature>
<dbReference type="EMBL" id="JAVDPW010000018">
    <property type="protein sequence ID" value="MDR6294314.1"/>
    <property type="molecule type" value="Genomic_DNA"/>
</dbReference>
<dbReference type="RefSeq" id="WP_309801774.1">
    <property type="nucleotide sequence ID" value="NZ_JAVDPW010000018.1"/>
</dbReference>
<evidence type="ECO:0000256" key="1">
    <source>
        <dbReference type="SAM" id="MobiDB-lite"/>
    </source>
</evidence>
<dbReference type="Proteomes" id="UP001262410">
    <property type="component" value="Unassembled WGS sequence"/>
</dbReference>
<protein>
    <recommendedName>
        <fullName evidence="2">DnaA N-terminal domain-containing protein</fullName>
    </recommendedName>
</protein>
<organism evidence="3 4">
    <name type="scientific">Inquilinus ginsengisoli</name>
    <dbReference type="NCBI Taxonomy" id="363840"/>
    <lineage>
        <taxon>Bacteria</taxon>
        <taxon>Pseudomonadati</taxon>
        <taxon>Pseudomonadota</taxon>
        <taxon>Alphaproteobacteria</taxon>
        <taxon>Rhodospirillales</taxon>
        <taxon>Rhodospirillaceae</taxon>
        <taxon>Inquilinus</taxon>
    </lineage>
</organism>
<gene>
    <name evidence="3" type="ORF">E9232_006868</name>
</gene>
<keyword evidence="4" id="KW-1185">Reference proteome</keyword>
<reference evidence="3 4" key="1">
    <citation type="submission" date="2023-07" db="EMBL/GenBank/DDBJ databases">
        <title>Sorghum-associated microbial communities from plants grown in Nebraska, USA.</title>
        <authorList>
            <person name="Schachtman D."/>
        </authorList>
    </citation>
    <scope>NUCLEOTIDE SEQUENCE [LARGE SCALE GENOMIC DNA]</scope>
    <source>
        <strain evidence="3 4">584</strain>
    </source>
</reference>
<dbReference type="InterPro" id="IPR024633">
    <property type="entry name" value="DnaA_N_dom"/>
</dbReference>
<feature type="domain" description="DnaA N-terminal" evidence="2">
    <location>
        <begin position="182"/>
        <end position="233"/>
    </location>
</feature>
<accession>A0ABU1K218</accession>